<keyword evidence="2" id="KW-1185">Reference proteome</keyword>
<reference evidence="1 2" key="1">
    <citation type="submission" date="2024-01" db="EMBL/GenBank/DDBJ databases">
        <title>Genome mining of biosynthetic gene clusters to explore secondary metabolites of Streptomyces sp.</title>
        <authorList>
            <person name="Baig A."/>
            <person name="Ajitkumar Shintre N."/>
            <person name="Kumar H."/>
            <person name="Anbarasu A."/>
            <person name="Ramaiah S."/>
        </authorList>
    </citation>
    <scope>NUCLEOTIDE SEQUENCE [LARGE SCALE GENOMIC DNA]</scope>
    <source>
        <strain evidence="1 2">A57</strain>
    </source>
</reference>
<evidence type="ECO:0000313" key="1">
    <source>
        <dbReference type="EMBL" id="MFB8778041.1"/>
    </source>
</evidence>
<gene>
    <name evidence="1" type="ORF">VSS16_35970</name>
</gene>
<comment type="caution">
    <text evidence="1">The sequence shown here is derived from an EMBL/GenBank/DDBJ whole genome shotgun (WGS) entry which is preliminary data.</text>
</comment>
<sequence>MTITLWAETGGEREQLQTWTKDGGRVIQREALTAVVCTSGTPVQA</sequence>
<name>A0ABV5EMG5_9ACTN</name>
<dbReference type="EMBL" id="JAYMRP010000076">
    <property type="protein sequence ID" value="MFB8778041.1"/>
    <property type="molecule type" value="Genomic_DNA"/>
</dbReference>
<organism evidence="1 2">
    <name type="scientific">Streptomyces broussonetiae</name>
    <dbReference type="NCBI Taxonomy" id="2686304"/>
    <lineage>
        <taxon>Bacteria</taxon>
        <taxon>Bacillati</taxon>
        <taxon>Actinomycetota</taxon>
        <taxon>Actinomycetes</taxon>
        <taxon>Kitasatosporales</taxon>
        <taxon>Streptomycetaceae</taxon>
        <taxon>Streptomyces</taxon>
    </lineage>
</organism>
<dbReference type="RefSeq" id="WP_376736465.1">
    <property type="nucleotide sequence ID" value="NZ_JAYMRP010000076.1"/>
</dbReference>
<protein>
    <submittedName>
        <fullName evidence="1">Uncharacterized protein</fullName>
    </submittedName>
</protein>
<accession>A0ABV5EMG5</accession>
<proteinExistence type="predicted"/>
<evidence type="ECO:0000313" key="2">
    <source>
        <dbReference type="Proteomes" id="UP001585080"/>
    </source>
</evidence>
<dbReference type="Proteomes" id="UP001585080">
    <property type="component" value="Unassembled WGS sequence"/>
</dbReference>